<dbReference type="EMBL" id="UFSO01000003">
    <property type="protein sequence ID" value="SSY80686.1"/>
    <property type="molecule type" value="Genomic_DNA"/>
</dbReference>
<keyword evidence="3" id="KW-0560">Oxidoreductase</keyword>
<dbReference type="RefSeq" id="WP_034291553.1">
    <property type="nucleotide sequence ID" value="NZ_CP091519.2"/>
</dbReference>
<sequence length="159" mass="17664">MNKTERYTQLLPQLRALLADDGDLPIAALANTSALLKETFGWFWVGFYLVNQSEKELQLSAFQGTVACTRIAKGRGVCGQSWAKNQTIVVPNVHEHPDHIACSSLSQSEIVVPLYRRNGSIHGVLDVDDTELSTFDDTDAHYLRQVCDLLTELVDFQAA</sequence>
<dbReference type="Gene3D" id="3.30.450.40">
    <property type="match status" value="1"/>
</dbReference>
<evidence type="ECO:0000313" key="4">
    <source>
        <dbReference type="Proteomes" id="UP000254209"/>
    </source>
</evidence>
<keyword evidence="4" id="KW-1185">Reference proteome</keyword>
<dbReference type="GO" id="GO:0033745">
    <property type="term" value="F:L-methionine-(R)-S-oxide reductase activity"/>
    <property type="evidence" value="ECO:0007669"/>
    <property type="project" value="UniProtKB-EC"/>
</dbReference>
<name>A0A376BUP6_9NEIS</name>
<gene>
    <name evidence="3" type="primary">msrC</name>
    <name evidence="3" type="ORF">NCTC10283_02247</name>
</gene>
<dbReference type="InterPro" id="IPR029016">
    <property type="entry name" value="GAF-like_dom_sf"/>
</dbReference>
<dbReference type="SUPFAM" id="SSF55781">
    <property type="entry name" value="GAF domain-like"/>
    <property type="match status" value="1"/>
</dbReference>
<dbReference type="InterPro" id="IPR051330">
    <property type="entry name" value="Phosphatase_reg/MetRdx"/>
</dbReference>
<organism evidence="3 4">
    <name type="scientific">Alysiella crassa</name>
    <dbReference type="NCBI Taxonomy" id="153491"/>
    <lineage>
        <taxon>Bacteria</taxon>
        <taxon>Pseudomonadati</taxon>
        <taxon>Pseudomonadota</taxon>
        <taxon>Betaproteobacteria</taxon>
        <taxon>Neisseriales</taxon>
        <taxon>Neisseriaceae</taxon>
        <taxon>Alysiella</taxon>
    </lineage>
</organism>
<protein>
    <submittedName>
        <fullName evidence="3">Free methionine-R-sulfoxide reductase</fullName>
        <ecNumber evidence="3">1.8.4.14</ecNumber>
    </submittedName>
</protein>
<evidence type="ECO:0000259" key="2">
    <source>
        <dbReference type="Pfam" id="PF13185"/>
    </source>
</evidence>
<evidence type="ECO:0000256" key="1">
    <source>
        <dbReference type="ARBA" id="ARBA00038454"/>
    </source>
</evidence>
<comment type="similarity">
    <text evidence="1">Belongs to the free Met sulfoxide reductase family.</text>
</comment>
<dbReference type="EC" id="1.8.4.14" evidence="3"/>
<dbReference type="OrthoDB" id="9796252at2"/>
<dbReference type="GO" id="GO:0005829">
    <property type="term" value="C:cytosol"/>
    <property type="evidence" value="ECO:0007669"/>
    <property type="project" value="TreeGrafter"/>
</dbReference>
<proteinExistence type="inferred from homology"/>
<dbReference type="Pfam" id="PF13185">
    <property type="entry name" value="GAF_2"/>
    <property type="match status" value="1"/>
</dbReference>
<dbReference type="PANTHER" id="PTHR21021">
    <property type="entry name" value="GAF/PUTATIVE CYTOSKELETAL PROTEIN"/>
    <property type="match status" value="1"/>
</dbReference>
<dbReference type="InterPro" id="IPR003018">
    <property type="entry name" value="GAF"/>
</dbReference>
<dbReference type="FunFam" id="3.30.450.40:FF:000008">
    <property type="entry name" value="GAF domain-containing proteins"/>
    <property type="match status" value="1"/>
</dbReference>
<reference evidence="3 4" key="1">
    <citation type="submission" date="2018-06" db="EMBL/GenBank/DDBJ databases">
        <authorList>
            <consortium name="Pathogen Informatics"/>
            <person name="Doyle S."/>
        </authorList>
    </citation>
    <scope>NUCLEOTIDE SEQUENCE [LARGE SCALE GENOMIC DNA]</scope>
    <source>
        <strain evidence="3 4">NCTC10283</strain>
    </source>
</reference>
<dbReference type="Proteomes" id="UP000254209">
    <property type="component" value="Unassembled WGS sequence"/>
</dbReference>
<dbReference type="PANTHER" id="PTHR21021:SF15">
    <property type="entry name" value="FREE METHIONINE-R-SULFOXIDE REDUCTASE"/>
    <property type="match status" value="1"/>
</dbReference>
<feature type="domain" description="GAF" evidence="2">
    <location>
        <begin position="37"/>
        <end position="152"/>
    </location>
</feature>
<evidence type="ECO:0000313" key="3">
    <source>
        <dbReference type="EMBL" id="SSY80686.1"/>
    </source>
</evidence>
<dbReference type="STRING" id="1120980.GCA_000745955_00597"/>
<accession>A0A376BUP6</accession>
<dbReference type="AlphaFoldDB" id="A0A376BUP6"/>